<evidence type="ECO:0000313" key="5">
    <source>
        <dbReference type="Proteomes" id="UP000028294"/>
    </source>
</evidence>
<accession>A0AAP9D0C7</accession>
<evidence type="ECO:0000256" key="1">
    <source>
        <dbReference type="ARBA" id="ARBA00022676"/>
    </source>
</evidence>
<dbReference type="Pfam" id="PF00535">
    <property type="entry name" value="Glycos_transf_2"/>
    <property type="match status" value="1"/>
</dbReference>
<keyword evidence="1" id="KW-0328">Glycosyltransferase</keyword>
<dbReference type="CDD" id="cd00761">
    <property type="entry name" value="Glyco_tranf_GTA_type"/>
    <property type="match status" value="1"/>
</dbReference>
<dbReference type="Gene3D" id="3.90.550.10">
    <property type="entry name" value="Spore Coat Polysaccharide Biosynthesis Protein SpsA, Chain A"/>
    <property type="match status" value="1"/>
</dbReference>
<proteinExistence type="predicted"/>
<dbReference type="Proteomes" id="UP000028294">
    <property type="component" value="Chromosome"/>
</dbReference>
<name>A0AAP9D0C7_BACFG</name>
<dbReference type="AlphaFoldDB" id="A0AAP9D0C7"/>
<dbReference type="SUPFAM" id="SSF53448">
    <property type="entry name" value="Nucleotide-diphospho-sugar transferases"/>
    <property type="match status" value="1"/>
</dbReference>
<dbReference type="RefSeq" id="WP_032530469.1">
    <property type="nucleotide sequence ID" value="NZ_CP036553.1"/>
</dbReference>
<dbReference type="PANTHER" id="PTHR22916:SF51">
    <property type="entry name" value="GLYCOSYLTRANSFERASE EPSH-RELATED"/>
    <property type="match status" value="1"/>
</dbReference>
<evidence type="ECO:0000259" key="3">
    <source>
        <dbReference type="Pfam" id="PF00535"/>
    </source>
</evidence>
<protein>
    <submittedName>
        <fullName evidence="4">Glycosyltransferase</fullName>
    </submittedName>
</protein>
<dbReference type="GO" id="GO:0016758">
    <property type="term" value="F:hexosyltransferase activity"/>
    <property type="evidence" value="ECO:0007669"/>
    <property type="project" value="UniProtKB-ARBA"/>
</dbReference>
<dbReference type="PANTHER" id="PTHR22916">
    <property type="entry name" value="GLYCOSYLTRANSFERASE"/>
    <property type="match status" value="1"/>
</dbReference>
<keyword evidence="2" id="KW-0808">Transferase</keyword>
<evidence type="ECO:0000313" key="4">
    <source>
        <dbReference type="EMBL" id="QCQ37875.1"/>
    </source>
</evidence>
<dbReference type="InterPro" id="IPR001173">
    <property type="entry name" value="Glyco_trans_2-like"/>
</dbReference>
<gene>
    <name evidence="4" type="ORF">IA74_018215</name>
</gene>
<reference evidence="4 5" key="1">
    <citation type="submission" date="2019-03" db="EMBL/GenBank/DDBJ databases">
        <title>Complete genome assembly of MDR B. fragilis.</title>
        <authorList>
            <person name="Sydenham T.V."/>
            <person name="Hasman H."/>
            <person name="Justesen U.S."/>
        </authorList>
    </citation>
    <scope>NUCLEOTIDE SEQUENCE [LARGE SCALE GENOMIC DNA]</scope>
    <source>
        <strain evidence="4 5">DCMOUH0067B</strain>
    </source>
</reference>
<dbReference type="EMBL" id="CP036553">
    <property type="protein sequence ID" value="QCQ37875.1"/>
    <property type="molecule type" value="Genomic_DNA"/>
</dbReference>
<organism evidence="4 5">
    <name type="scientific">Bacteroides fragilis</name>
    <dbReference type="NCBI Taxonomy" id="817"/>
    <lineage>
        <taxon>Bacteria</taxon>
        <taxon>Pseudomonadati</taxon>
        <taxon>Bacteroidota</taxon>
        <taxon>Bacteroidia</taxon>
        <taxon>Bacteroidales</taxon>
        <taxon>Bacteroidaceae</taxon>
        <taxon>Bacteroides</taxon>
    </lineage>
</organism>
<dbReference type="InterPro" id="IPR029044">
    <property type="entry name" value="Nucleotide-diphossugar_trans"/>
</dbReference>
<sequence>MKNPCVSIIVPVYNVEKYLERCLTSLTGQSISNIEIILVNDGSTDECPYLCNQYAQVDKRIKVIHKRNEGLGFARNSGLEVAIGDYIAFVDSDDYVDTAMFQKLYDTAISSSSDIVYSNSYHQVDSNNRIHLNSSLRTERNLFNTKEKIENLILDMIGSLPQENKDRIFQVSSCIGIYSRQLIDKYHLRFFSEKELISEDLIFNIDCLSKAKTVAFISDTFYYYCQNNPESLTHSYREDRFEKYKILHATILQRYGHLTGIEQRADRLLISNTRSTLLKVSKSNISYAKQRDVIRVIVKDQIWKSIYKRYPYQSLPLKHRLVIELHRHHCVLLLILLSKIRF</sequence>
<feature type="domain" description="Glycosyltransferase 2-like" evidence="3">
    <location>
        <begin position="7"/>
        <end position="146"/>
    </location>
</feature>
<evidence type="ECO:0000256" key="2">
    <source>
        <dbReference type="ARBA" id="ARBA00022679"/>
    </source>
</evidence>